<gene>
    <name evidence="1" type="ORF">EVAR_78929_1</name>
</gene>
<evidence type="ECO:0000313" key="2">
    <source>
        <dbReference type="Proteomes" id="UP000299102"/>
    </source>
</evidence>
<name>A0A4C1U2S1_EUMVA</name>
<dbReference type="Proteomes" id="UP000299102">
    <property type="component" value="Unassembled WGS sequence"/>
</dbReference>
<evidence type="ECO:0000313" key="1">
    <source>
        <dbReference type="EMBL" id="GBP20550.1"/>
    </source>
</evidence>
<accession>A0A4C1U2S1</accession>
<protein>
    <submittedName>
        <fullName evidence="1">Uncharacterized protein</fullName>
    </submittedName>
</protein>
<organism evidence="1 2">
    <name type="scientific">Eumeta variegata</name>
    <name type="common">Bagworm moth</name>
    <name type="synonym">Eumeta japonica</name>
    <dbReference type="NCBI Taxonomy" id="151549"/>
    <lineage>
        <taxon>Eukaryota</taxon>
        <taxon>Metazoa</taxon>
        <taxon>Ecdysozoa</taxon>
        <taxon>Arthropoda</taxon>
        <taxon>Hexapoda</taxon>
        <taxon>Insecta</taxon>
        <taxon>Pterygota</taxon>
        <taxon>Neoptera</taxon>
        <taxon>Endopterygota</taxon>
        <taxon>Lepidoptera</taxon>
        <taxon>Glossata</taxon>
        <taxon>Ditrysia</taxon>
        <taxon>Tineoidea</taxon>
        <taxon>Psychidae</taxon>
        <taxon>Oiketicinae</taxon>
        <taxon>Eumeta</taxon>
    </lineage>
</organism>
<keyword evidence="2" id="KW-1185">Reference proteome</keyword>
<reference evidence="1 2" key="1">
    <citation type="journal article" date="2019" name="Commun. Biol.">
        <title>The bagworm genome reveals a unique fibroin gene that provides high tensile strength.</title>
        <authorList>
            <person name="Kono N."/>
            <person name="Nakamura H."/>
            <person name="Ohtoshi R."/>
            <person name="Tomita M."/>
            <person name="Numata K."/>
            <person name="Arakawa K."/>
        </authorList>
    </citation>
    <scope>NUCLEOTIDE SEQUENCE [LARGE SCALE GENOMIC DNA]</scope>
</reference>
<sequence length="96" mass="11063">MPEWKGRVPLTRSHCERITGNPKDLSGVQSNHFSVGRPRESPSSRCIVTAAFRNSYVYRCYIYQEFVSFVVFDESKYHNDREMSLVAHASTAPYTI</sequence>
<comment type="caution">
    <text evidence="1">The sequence shown here is derived from an EMBL/GenBank/DDBJ whole genome shotgun (WGS) entry which is preliminary data.</text>
</comment>
<dbReference type="OrthoDB" id="16066at2759"/>
<dbReference type="EMBL" id="BGZK01000119">
    <property type="protein sequence ID" value="GBP20550.1"/>
    <property type="molecule type" value="Genomic_DNA"/>
</dbReference>
<dbReference type="AlphaFoldDB" id="A0A4C1U2S1"/>
<proteinExistence type="predicted"/>